<reference evidence="1 2" key="1">
    <citation type="submission" date="2020-04" db="EMBL/GenBank/DDBJ databases">
        <title>Perkinsus olseni comparative genomics.</title>
        <authorList>
            <person name="Bogema D.R."/>
        </authorList>
    </citation>
    <scope>NUCLEOTIDE SEQUENCE [LARGE SCALE GENOMIC DNA]</scope>
    <source>
        <strain evidence="1">00978-12</strain>
    </source>
</reference>
<dbReference type="EMBL" id="JABANP010000659">
    <property type="protein sequence ID" value="KAF4680022.1"/>
    <property type="molecule type" value="Genomic_DNA"/>
</dbReference>
<evidence type="ECO:0000313" key="1">
    <source>
        <dbReference type="EMBL" id="KAF4680022.1"/>
    </source>
</evidence>
<organism evidence="1 2">
    <name type="scientific">Perkinsus olseni</name>
    <name type="common">Perkinsus atlanticus</name>
    <dbReference type="NCBI Taxonomy" id="32597"/>
    <lineage>
        <taxon>Eukaryota</taxon>
        <taxon>Sar</taxon>
        <taxon>Alveolata</taxon>
        <taxon>Perkinsozoa</taxon>
        <taxon>Perkinsea</taxon>
        <taxon>Perkinsida</taxon>
        <taxon>Perkinsidae</taxon>
        <taxon>Perkinsus</taxon>
    </lineage>
</organism>
<protein>
    <submittedName>
        <fullName evidence="1">Uncharacterized protein</fullName>
    </submittedName>
</protein>
<name>A0A7J6N7Y3_PEROL</name>
<sequence>MYSISAMMDVTTPLLLSLRLGTLRHISVNIILSSRTNLCRIPFSVLSTSSAAVVSTFLQDRENQTRCVRRLGQALSRIRKLWVKRMPTTIRAFCAHLHLPLMLVLLRRAGYADWRLPAELVFGLAVHGRFSVPGNVFAPQSTERWTFKASVFSPSLRLYPRRPTDNASIFEGLSLGMINFFGMAR</sequence>
<dbReference type="AlphaFoldDB" id="A0A7J6N7Y3"/>
<dbReference type="OrthoDB" id="10614456at2759"/>
<proteinExistence type="predicted"/>
<gene>
    <name evidence="1" type="ORF">FOZ60_014177</name>
</gene>
<dbReference type="Proteomes" id="UP000541610">
    <property type="component" value="Unassembled WGS sequence"/>
</dbReference>
<evidence type="ECO:0000313" key="2">
    <source>
        <dbReference type="Proteomes" id="UP000541610"/>
    </source>
</evidence>
<comment type="caution">
    <text evidence="1">The sequence shown here is derived from an EMBL/GenBank/DDBJ whole genome shotgun (WGS) entry which is preliminary data.</text>
</comment>
<accession>A0A7J6N7Y3</accession>